<evidence type="ECO:0008006" key="3">
    <source>
        <dbReference type="Google" id="ProtNLM"/>
    </source>
</evidence>
<dbReference type="RefSeq" id="WP_092853789.1">
    <property type="nucleotide sequence ID" value="NZ_FOMI01000013.1"/>
</dbReference>
<proteinExistence type="predicted"/>
<reference evidence="2" key="1">
    <citation type="submission" date="2016-10" db="EMBL/GenBank/DDBJ databases">
        <authorList>
            <person name="Varghese N."/>
            <person name="Submissions S."/>
        </authorList>
    </citation>
    <scope>NUCLEOTIDE SEQUENCE [LARGE SCALE GENOMIC DNA]</scope>
    <source>
        <strain evidence="2">DSM 25730</strain>
    </source>
</reference>
<dbReference type="PIRSF" id="PIRSF008505">
    <property type="entry name" value="UCP008505"/>
    <property type="match status" value="1"/>
</dbReference>
<organism evidence="1 2">
    <name type="scientific">Algibacter pectinivorans</name>
    <dbReference type="NCBI Taxonomy" id="870482"/>
    <lineage>
        <taxon>Bacteria</taxon>
        <taxon>Pseudomonadati</taxon>
        <taxon>Bacteroidota</taxon>
        <taxon>Flavobacteriia</taxon>
        <taxon>Flavobacteriales</taxon>
        <taxon>Flavobacteriaceae</taxon>
        <taxon>Algibacter</taxon>
    </lineage>
</organism>
<evidence type="ECO:0000313" key="2">
    <source>
        <dbReference type="Proteomes" id="UP000199439"/>
    </source>
</evidence>
<dbReference type="Proteomes" id="UP000199439">
    <property type="component" value="Unassembled WGS sequence"/>
</dbReference>
<sequence length="167" mass="19724">MNKYIVDSNFFIQAHRSIYPLDVVQSFWLKVNTLSQNGTIVSIDKVKKEIYDNSSHEDELKVWCDANLPNDFFINTDIVLQNYISIVNWTNSMSHHFTPNAIQEFLETDLADPWLIAFAMSNNWTIVTYEKSQPERKNRIKIPEVCNQFNVRHIDTIQMFRELNESF</sequence>
<dbReference type="OrthoDB" id="3231195at2"/>
<name>A0A1I1S480_9FLAO</name>
<dbReference type="STRING" id="870482.SAMN04487987_1133"/>
<keyword evidence="2" id="KW-1185">Reference proteome</keyword>
<evidence type="ECO:0000313" key="1">
    <source>
        <dbReference type="EMBL" id="SFD41311.1"/>
    </source>
</evidence>
<protein>
    <recommendedName>
        <fullName evidence="3">PIN domain-containing protein</fullName>
    </recommendedName>
</protein>
<dbReference type="InterPro" id="IPR016541">
    <property type="entry name" value="UCP008505"/>
</dbReference>
<dbReference type="AlphaFoldDB" id="A0A1I1S480"/>
<dbReference type="Pfam" id="PF14367">
    <property type="entry name" value="DUF4411"/>
    <property type="match status" value="1"/>
</dbReference>
<dbReference type="EMBL" id="FOMI01000013">
    <property type="protein sequence ID" value="SFD41311.1"/>
    <property type="molecule type" value="Genomic_DNA"/>
</dbReference>
<gene>
    <name evidence="1" type="ORF">SAMN04487987_1133</name>
</gene>
<accession>A0A1I1S480</accession>